<evidence type="ECO:0000256" key="1">
    <source>
        <dbReference type="ARBA" id="ARBA00004163"/>
    </source>
</evidence>
<dbReference type="InterPro" id="IPR008962">
    <property type="entry name" value="PapD-like_sf"/>
</dbReference>
<dbReference type="FunFam" id="2.60.40.10:FF:000813">
    <property type="entry name" value="Vesicle-associated protein 1-1"/>
    <property type="match status" value="1"/>
</dbReference>
<evidence type="ECO:0000256" key="7">
    <source>
        <dbReference type="SAM" id="MobiDB-lite"/>
    </source>
</evidence>
<keyword evidence="3 8" id="KW-0812">Transmembrane</keyword>
<dbReference type="AlphaFoldDB" id="A0A8K0TBQ6"/>
<dbReference type="SUPFAM" id="SSF49354">
    <property type="entry name" value="PapD-like"/>
    <property type="match status" value="1"/>
</dbReference>
<sequence>MSVDIEPSELSFQQPFTVEISRTLKIKNPNSTPLAFKVKTTAPKQYCVRPNSGRVEPGQDVEVTVLLQAMKQEPAPGTKCRDKFLVQSAPITGDKEFVSIANILDSTDKSTIQERKIRVTWITDSQPPAPVAATPSRHSAVTDLTADTPDVSRTFSSPGQDTVSNSSPPPYSTNGASRDDSSDHDQSTVSAATSAVTQAAQLTYEEIKAKLAQAEAKVLALQENSGLRQRVKAETEKLPSSQEAAHAVRQSVEGVSVQIVALLCFLSFLLAYFFF</sequence>
<name>A0A8K0TBQ6_9PEZI</name>
<dbReference type="GO" id="GO:0090158">
    <property type="term" value="P:endoplasmic reticulum membrane organization"/>
    <property type="evidence" value="ECO:0007669"/>
    <property type="project" value="TreeGrafter"/>
</dbReference>
<keyword evidence="5 8" id="KW-0472">Membrane</keyword>
<feature type="domain" description="MSP" evidence="9">
    <location>
        <begin position="2"/>
        <end position="122"/>
    </location>
</feature>
<dbReference type="PROSITE" id="PS50202">
    <property type="entry name" value="MSP"/>
    <property type="match status" value="1"/>
</dbReference>
<dbReference type="GO" id="GO:0160219">
    <property type="term" value="C:cortical endoplasmic reticulum membrane"/>
    <property type="evidence" value="ECO:0007669"/>
    <property type="project" value="UniProtKB-ARBA"/>
</dbReference>
<dbReference type="GO" id="GO:0140506">
    <property type="term" value="F:endoplasmic reticulum-autophagosome adaptor activity"/>
    <property type="evidence" value="ECO:0007669"/>
    <property type="project" value="UniProtKB-ARBA"/>
</dbReference>
<evidence type="ECO:0000313" key="10">
    <source>
        <dbReference type="EMBL" id="KAH7358059.1"/>
    </source>
</evidence>
<dbReference type="Proteomes" id="UP000813385">
    <property type="component" value="Unassembled WGS sequence"/>
</dbReference>
<dbReference type="GO" id="GO:0005886">
    <property type="term" value="C:plasma membrane"/>
    <property type="evidence" value="ECO:0007669"/>
    <property type="project" value="TreeGrafter"/>
</dbReference>
<dbReference type="InterPro" id="IPR016763">
    <property type="entry name" value="VAP"/>
</dbReference>
<dbReference type="GO" id="GO:0061817">
    <property type="term" value="P:endoplasmic reticulum-plasma membrane tethering"/>
    <property type="evidence" value="ECO:0007669"/>
    <property type="project" value="UniProtKB-ARBA"/>
</dbReference>
<feature type="coiled-coil region" evidence="6">
    <location>
        <begin position="197"/>
        <end position="224"/>
    </location>
</feature>
<dbReference type="PANTHER" id="PTHR10809:SF6">
    <property type="entry name" value="AT11025P-RELATED"/>
    <property type="match status" value="1"/>
</dbReference>
<keyword evidence="11" id="KW-1185">Reference proteome</keyword>
<dbReference type="GO" id="GO:0033149">
    <property type="term" value="F:FFAT motif binding"/>
    <property type="evidence" value="ECO:0007669"/>
    <property type="project" value="TreeGrafter"/>
</dbReference>
<dbReference type="InterPro" id="IPR000535">
    <property type="entry name" value="MSP_dom"/>
</dbReference>
<organism evidence="10 11">
    <name type="scientific">Plectosphaerella cucumerina</name>
    <dbReference type="NCBI Taxonomy" id="40658"/>
    <lineage>
        <taxon>Eukaryota</taxon>
        <taxon>Fungi</taxon>
        <taxon>Dikarya</taxon>
        <taxon>Ascomycota</taxon>
        <taxon>Pezizomycotina</taxon>
        <taxon>Sordariomycetes</taxon>
        <taxon>Hypocreomycetidae</taxon>
        <taxon>Glomerellales</taxon>
        <taxon>Plectosphaerellaceae</taxon>
        <taxon>Plectosphaerella</taxon>
    </lineage>
</organism>
<dbReference type="OrthoDB" id="264603at2759"/>
<dbReference type="InterPro" id="IPR013783">
    <property type="entry name" value="Ig-like_fold"/>
</dbReference>
<proteinExistence type="inferred from homology"/>
<protein>
    <submittedName>
        <fullName evidence="10">MSP domain-containing protein</fullName>
    </submittedName>
</protein>
<dbReference type="GO" id="GO:0051685">
    <property type="term" value="P:maintenance of ER location"/>
    <property type="evidence" value="ECO:0007669"/>
    <property type="project" value="UniProtKB-ARBA"/>
</dbReference>
<comment type="caution">
    <text evidence="10">The sequence shown here is derived from an EMBL/GenBank/DDBJ whole genome shotgun (WGS) entry which is preliminary data.</text>
</comment>
<evidence type="ECO:0000256" key="2">
    <source>
        <dbReference type="ARBA" id="ARBA00008932"/>
    </source>
</evidence>
<feature type="compositionally biased region" description="Basic and acidic residues" evidence="7">
    <location>
        <begin position="177"/>
        <end position="186"/>
    </location>
</feature>
<dbReference type="PANTHER" id="PTHR10809">
    <property type="entry name" value="VESICLE-ASSOCIATED MEMBRANE PROTEIN-ASSOCIATED PROTEIN"/>
    <property type="match status" value="1"/>
</dbReference>
<evidence type="ECO:0000313" key="11">
    <source>
        <dbReference type="Proteomes" id="UP000813385"/>
    </source>
</evidence>
<dbReference type="Pfam" id="PF00635">
    <property type="entry name" value="Motile_Sperm"/>
    <property type="match status" value="1"/>
</dbReference>
<evidence type="ECO:0000256" key="4">
    <source>
        <dbReference type="ARBA" id="ARBA00022989"/>
    </source>
</evidence>
<gene>
    <name evidence="10" type="ORF">B0T11DRAFT_99257</name>
</gene>
<evidence type="ECO:0000256" key="3">
    <source>
        <dbReference type="ARBA" id="ARBA00022692"/>
    </source>
</evidence>
<keyword evidence="6" id="KW-0175">Coiled coil</keyword>
<evidence type="ECO:0000259" key="9">
    <source>
        <dbReference type="PROSITE" id="PS50202"/>
    </source>
</evidence>
<dbReference type="EMBL" id="JAGPXD010000004">
    <property type="protein sequence ID" value="KAH7358059.1"/>
    <property type="molecule type" value="Genomic_DNA"/>
</dbReference>
<dbReference type="GO" id="GO:0001786">
    <property type="term" value="F:phosphatidylserine binding"/>
    <property type="evidence" value="ECO:0007669"/>
    <property type="project" value="UniProtKB-ARBA"/>
</dbReference>
<dbReference type="PIRSF" id="PIRSF019693">
    <property type="entry name" value="VAMP-associated"/>
    <property type="match status" value="1"/>
</dbReference>
<evidence type="ECO:0000256" key="8">
    <source>
        <dbReference type="SAM" id="Phobius"/>
    </source>
</evidence>
<evidence type="ECO:0000256" key="6">
    <source>
        <dbReference type="SAM" id="Coils"/>
    </source>
</evidence>
<dbReference type="GO" id="GO:0160214">
    <property type="term" value="F:endoplasmic reticulum-plasma membrane adaptor activity"/>
    <property type="evidence" value="ECO:0007669"/>
    <property type="project" value="UniProtKB-ARBA"/>
</dbReference>
<dbReference type="GO" id="GO:0061709">
    <property type="term" value="P:reticulophagy"/>
    <property type="evidence" value="ECO:0007669"/>
    <property type="project" value="UniProtKB-ARBA"/>
</dbReference>
<keyword evidence="4 8" id="KW-1133">Transmembrane helix</keyword>
<comment type="subcellular location">
    <subcellularLocation>
        <location evidence="1">Endoplasmic reticulum membrane</location>
        <topology evidence="1">Single-pass type IV membrane protein</topology>
    </subcellularLocation>
</comment>
<dbReference type="GO" id="GO:0035091">
    <property type="term" value="F:phosphatidylinositol binding"/>
    <property type="evidence" value="ECO:0007669"/>
    <property type="project" value="UniProtKB-ARBA"/>
</dbReference>
<feature type="compositionally biased region" description="Polar residues" evidence="7">
    <location>
        <begin position="151"/>
        <end position="176"/>
    </location>
</feature>
<dbReference type="GO" id="GO:1902647">
    <property type="term" value="P:negative regulation of 1-phosphatidyl-1D-myo-inositol 4,5-bisphosphate biosynthetic process"/>
    <property type="evidence" value="ECO:0007669"/>
    <property type="project" value="UniProtKB-ARBA"/>
</dbReference>
<dbReference type="Gene3D" id="2.60.40.10">
    <property type="entry name" value="Immunoglobulins"/>
    <property type="match status" value="1"/>
</dbReference>
<accession>A0A8K0TBQ6</accession>
<dbReference type="GO" id="GO:0007009">
    <property type="term" value="P:plasma membrane organization"/>
    <property type="evidence" value="ECO:0007669"/>
    <property type="project" value="UniProtKB-ARBA"/>
</dbReference>
<feature type="region of interest" description="Disordered" evidence="7">
    <location>
        <begin position="126"/>
        <end position="192"/>
    </location>
</feature>
<reference evidence="10" key="1">
    <citation type="journal article" date="2021" name="Nat. Commun.">
        <title>Genetic determinants of endophytism in the Arabidopsis root mycobiome.</title>
        <authorList>
            <person name="Mesny F."/>
            <person name="Miyauchi S."/>
            <person name="Thiergart T."/>
            <person name="Pickel B."/>
            <person name="Atanasova L."/>
            <person name="Karlsson M."/>
            <person name="Huettel B."/>
            <person name="Barry K.W."/>
            <person name="Haridas S."/>
            <person name="Chen C."/>
            <person name="Bauer D."/>
            <person name="Andreopoulos W."/>
            <person name="Pangilinan J."/>
            <person name="LaButti K."/>
            <person name="Riley R."/>
            <person name="Lipzen A."/>
            <person name="Clum A."/>
            <person name="Drula E."/>
            <person name="Henrissat B."/>
            <person name="Kohler A."/>
            <person name="Grigoriev I.V."/>
            <person name="Martin F.M."/>
            <person name="Hacquard S."/>
        </authorList>
    </citation>
    <scope>NUCLEOTIDE SEQUENCE</scope>
    <source>
        <strain evidence="10">MPI-CAGE-AT-0016</strain>
    </source>
</reference>
<comment type="similarity">
    <text evidence="2">Belongs to the VAMP-associated protein (VAP) (TC 9.B.17) family.</text>
</comment>
<feature type="transmembrane region" description="Helical" evidence="8">
    <location>
        <begin position="255"/>
        <end position="274"/>
    </location>
</feature>
<evidence type="ECO:0000256" key="5">
    <source>
        <dbReference type="ARBA" id="ARBA00023136"/>
    </source>
</evidence>